<comment type="caution">
    <text evidence="1">The sequence shown here is derived from an EMBL/GenBank/DDBJ whole genome shotgun (WGS) entry which is preliminary data.</text>
</comment>
<evidence type="ECO:0000313" key="2">
    <source>
        <dbReference type="Proteomes" id="UP000295807"/>
    </source>
</evidence>
<gene>
    <name evidence="1" type="ORF">EDD80_11230</name>
</gene>
<protein>
    <submittedName>
        <fullName evidence="1">Uncharacterized protein</fullName>
    </submittedName>
</protein>
<dbReference type="Proteomes" id="UP000295807">
    <property type="component" value="Unassembled WGS sequence"/>
</dbReference>
<dbReference type="RefSeq" id="WP_132130174.1">
    <property type="nucleotide sequence ID" value="NZ_CP042432.1"/>
</dbReference>
<accession>A0A4R3KMX4</accession>
<proteinExistence type="predicted"/>
<evidence type="ECO:0000313" key="1">
    <source>
        <dbReference type="EMBL" id="TCS85457.1"/>
    </source>
</evidence>
<dbReference type="AlphaFoldDB" id="A0A4R3KMX4"/>
<organism evidence="1 2">
    <name type="scientific">Anseongella ginsenosidimutans</name>
    <dbReference type="NCBI Taxonomy" id="496056"/>
    <lineage>
        <taxon>Bacteria</taxon>
        <taxon>Pseudomonadati</taxon>
        <taxon>Bacteroidota</taxon>
        <taxon>Sphingobacteriia</taxon>
        <taxon>Sphingobacteriales</taxon>
        <taxon>Sphingobacteriaceae</taxon>
        <taxon>Anseongella</taxon>
    </lineage>
</organism>
<dbReference type="OrthoDB" id="1524666at2"/>
<dbReference type="EMBL" id="SMAD01000012">
    <property type="protein sequence ID" value="TCS85457.1"/>
    <property type="molecule type" value="Genomic_DNA"/>
</dbReference>
<name>A0A4R3KMX4_9SPHI</name>
<reference evidence="1 2" key="1">
    <citation type="submission" date="2019-03" db="EMBL/GenBank/DDBJ databases">
        <title>Genomic Encyclopedia of Type Strains, Phase IV (KMG-IV): sequencing the most valuable type-strain genomes for metagenomic binning, comparative biology and taxonomic classification.</title>
        <authorList>
            <person name="Goeker M."/>
        </authorList>
    </citation>
    <scope>NUCLEOTIDE SEQUENCE [LARGE SCALE GENOMIC DNA]</scope>
    <source>
        <strain evidence="1 2">DSM 21100</strain>
    </source>
</reference>
<keyword evidence="2" id="KW-1185">Reference proteome</keyword>
<sequence length="93" mass="10468">MLSITNHTLEKLEQLLRDLGYRLRYEKGNFKSGACVLHESKVVVVNKFLGLEQRINSLAEIIKSVDAAPLQLDSKQKSLYLSLRQTAIALPNS</sequence>